<protein>
    <submittedName>
        <fullName evidence="1">Uncharacterized protein</fullName>
    </submittedName>
</protein>
<dbReference type="Proteomes" id="UP000266385">
    <property type="component" value="Unassembled WGS sequence"/>
</dbReference>
<name>A0A399RFM4_9PROT</name>
<sequence>MADKREKFVKLAEARVSKALKELQLIGNLSNRSAYEYSEEDVKQMFRALQKGLDAAKSRFSEPGAPSNPVFRLGE</sequence>
<organism evidence="1 2">
    <name type="scientific">Henriciella mobilis</name>
    <dbReference type="NCBI Taxonomy" id="2305467"/>
    <lineage>
        <taxon>Bacteria</taxon>
        <taxon>Pseudomonadati</taxon>
        <taxon>Pseudomonadota</taxon>
        <taxon>Alphaproteobacteria</taxon>
        <taxon>Hyphomonadales</taxon>
        <taxon>Hyphomonadaceae</taxon>
        <taxon>Henriciella</taxon>
    </lineage>
</organism>
<comment type="caution">
    <text evidence="1">The sequence shown here is derived from an EMBL/GenBank/DDBJ whole genome shotgun (WGS) entry which is preliminary data.</text>
</comment>
<gene>
    <name evidence="1" type="ORF">D1223_10130</name>
</gene>
<dbReference type="EMBL" id="QWFX01000012">
    <property type="protein sequence ID" value="RIJ29294.1"/>
    <property type="molecule type" value="Genomic_DNA"/>
</dbReference>
<keyword evidence="2" id="KW-1185">Reference proteome</keyword>
<evidence type="ECO:0000313" key="2">
    <source>
        <dbReference type="Proteomes" id="UP000266385"/>
    </source>
</evidence>
<dbReference type="RefSeq" id="WP_119376320.1">
    <property type="nucleotide sequence ID" value="NZ_QWFX01000012.1"/>
</dbReference>
<accession>A0A399RFM4</accession>
<reference evidence="1 2" key="1">
    <citation type="submission" date="2018-08" db="EMBL/GenBank/DDBJ databases">
        <title>Henriciella mobilis sp. nov., isolated from seawater.</title>
        <authorList>
            <person name="Cheng H."/>
            <person name="Wu Y.-H."/>
            <person name="Xu X.-W."/>
            <person name="Guo L.-L."/>
        </authorList>
    </citation>
    <scope>NUCLEOTIDE SEQUENCE [LARGE SCALE GENOMIC DNA]</scope>
    <source>
        <strain evidence="1 2">JN25</strain>
    </source>
</reference>
<dbReference type="AlphaFoldDB" id="A0A399RFM4"/>
<dbReference type="OrthoDB" id="8100530at2"/>
<evidence type="ECO:0000313" key="1">
    <source>
        <dbReference type="EMBL" id="RIJ29294.1"/>
    </source>
</evidence>
<proteinExistence type="predicted"/>